<comment type="subcellular location">
    <subcellularLocation>
        <location evidence="1">Mitochondrion inner membrane</location>
        <topology evidence="1">Multi-pass membrane protein</topology>
    </subcellularLocation>
</comment>
<dbReference type="EMBL" id="MU839838">
    <property type="protein sequence ID" value="KAK1753060.1"/>
    <property type="molecule type" value="Genomic_DNA"/>
</dbReference>
<dbReference type="GO" id="GO:0045271">
    <property type="term" value="C:respiratory chain complex I"/>
    <property type="evidence" value="ECO:0007669"/>
    <property type="project" value="InterPro"/>
</dbReference>
<evidence type="ECO:0000256" key="1">
    <source>
        <dbReference type="ARBA" id="ARBA00004448"/>
    </source>
</evidence>
<dbReference type="AlphaFoldDB" id="A0AAJ0F9D9"/>
<keyword evidence="5" id="KW-0496">Mitochondrion</keyword>
<organism evidence="8 9">
    <name type="scientific">Echria macrotheca</name>
    <dbReference type="NCBI Taxonomy" id="438768"/>
    <lineage>
        <taxon>Eukaryota</taxon>
        <taxon>Fungi</taxon>
        <taxon>Dikarya</taxon>
        <taxon>Ascomycota</taxon>
        <taxon>Pezizomycotina</taxon>
        <taxon>Sordariomycetes</taxon>
        <taxon>Sordariomycetidae</taxon>
        <taxon>Sordariales</taxon>
        <taxon>Schizotheciaceae</taxon>
        <taxon>Echria</taxon>
    </lineage>
</organism>
<dbReference type="Pfam" id="PF02466">
    <property type="entry name" value="Tim17"/>
    <property type="match status" value="1"/>
</dbReference>
<comment type="caution">
    <text evidence="8">The sequence shown here is derived from an EMBL/GenBank/DDBJ whole genome shotgun (WGS) entry which is preliminary data.</text>
</comment>
<evidence type="ECO:0000256" key="6">
    <source>
        <dbReference type="ARBA" id="ARBA00023136"/>
    </source>
</evidence>
<keyword evidence="3" id="KW-0999">Mitochondrion inner membrane</keyword>
<evidence type="ECO:0000256" key="2">
    <source>
        <dbReference type="ARBA" id="ARBA00022692"/>
    </source>
</evidence>
<dbReference type="GO" id="GO:0006120">
    <property type="term" value="P:mitochondrial electron transport, NADH to ubiquinone"/>
    <property type="evidence" value="ECO:0007669"/>
    <property type="project" value="InterPro"/>
</dbReference>
<evidence type="ECO:0000313" key="8">
    <source>
        <dbReference type="EMBL" id="KAK1753060.1"/>
    </source>
</evidence>
<sequence length="199" mass="21207">MAPHGDDDHYHPKDAVSSGIMGASVAGGAGLLFAAIQNSLAKQNVGAWGVFTRGGGTITSFAAAGGIYSFSKAAAANLRETEDTWNTTIGGALAGAALGLRTMRFPRIVGYGAVFSVVMSVAEYTGGSLKGNRDPEVDEYERKQALRLNRRRPIEETLAEVGEGRSIRPPGYEERRRARLKERYGIEVHPVSADPNEAV</sequence>
<dbReference type="PANTHER" id="PTHR21382:SF1">
    <property type="entry name" value="NADH DEHYDROGENASE [UBIQUINONE] 1 ALPHA SUBCOMPLEX SUBUNIT 11"/>
    <property type="match status" value="1"/>
</dbReference>
<dbReference type="InterPro" id="IPR039205">
    <property type="entry name" value="NDUFA11"/>
</dbReference>
<gene>
    <name evidence="8" type="ORF">QBC47DRAFT_305114</name>
</gene>
<keyword evidence="9" id="KW-1185">Reference proteome</keyword>
<evidence type="ECO:0000256" key="4">
    <source>
        <dbReference type="ARBA" id="ARBA00022989"/>
    </source>
</evidence>
<keyword evidence="4 7" id="KW-1133">Transmembrane helix</keyword>
<evidence type="ECO:0000256" key="5">
    <source>
        <dbReference type="ARBA" id="ARBA00023128"/>
    </source>
</evidence>
<evidence type="ECO:0000313" key="9">
    <source>
        <dbReference type="Proteomes" id="UP001239445"/>
    </source>
</evidence>
<protein>
    <submittedName>
        <fullName evidence="8">Uncharacterized protein</fullName>
    </submittedName>
</protein>
<keyword evidence="6 7" id="KW-0472">Membrane</keyword>
<dbReference type="GO" id="GO:0005743">
    <property type="term" value="C:mitochondrial inner membrane"/>
    <property type="evidence" value="ECO:0007669"/>
    <property type="project" value="UniProtKB-SubCell"/>
</dbReference>
<proteinExistence type="predicted"/>
<dbReference type="Proteomes" id="UP001239445">
    <property type="component" value="Unassembled WGS sequence"/>
</dbReference>
<evidence type="ECO:0000256" key="3">
    <source>
        <dbReference type="ARBA" id="ARBA00022792"/>
    </source>
</evidence>
<accession>A0AAJ0F9D9</accession>
<name>A0AAJ0F9D9_9PEZI</name>
<keyword evidence="2 7" id="KW-0812">Transmembrane</keyword>
<evidence type="ECO:0000256" key="7">
    <source>
        <dbReference type="SAM" id="Phobius"/>
    </source>
</evidence>
<dbReference type="PANTHER" id="PTHR21382">
    <property type="entry name" value="NADH-UBIQUINONE OXIDOREDUCTASE SUBUNIT"/>
    <property type="match status" value="1"/>
</dbReference>
<reference evidence="8" key="1">
    <citation type="submission" date="2023-06" db="EMBL/GenBank/DDBJ databases">
        <title>Genome-scale phylogeny and comparative genomics of the fungal order Sordariales.</title>
        <authorList>
            <consortium name="Lawrence Berkeley National Laboratory"/>
            <person name="Hensen N."/>
            <person name="Bonometti L."/>
            <person name="Westerberg I."/>
            <person name="Brannstrom I.O."/>
            <person name="Guillou S."/>
            <person name="Cros-Aarteil S."/>
            <person name="Calhoun S."/>
            <person name="Haridas S."/>
            <person name="Kuo A."/>
            <person name="Mondo S."/>
            <person name="Pangilinan J."/>
            <person name="Riley R."/>
            <person name="Labutti K."/>
            <person name="Andreopoulos B."/>
            <person name="Lipzen A."/>
            <person name="Chen C."/>
            <person name="Yanf M."/>
            <person name="Daum C."/>
            <person name="Ng V."/>
            <person name="Clum A."/>
            <person name="Steindorff A."/>
            <person name="Ohm R."/>
            <person name="Martin F."/>
            <person name="Silar P."/>
            <person name="Natvig D."/>
            <person name="Lalanne C."/>
            <person name="Gautier V."/>
            <person name="Ament-Velasquez S.L."/>
            <person name="Kruys A."/>
            <person name="Hutchinson M.I."/>
            <person name="Powell A.J."/>
            <person name="Barry K."/>
            <person name="Miller A.N."/>
            <person name="Grigoriev I.V."/>
            <person name="Debuchy R."/>
            <person name="Gladieux P."/>
            <person name="Thoren M.H."/>
            <person name="Johannesson H."/>
        </authorList>
    </citation>
    <scope>NUCLEOTIDE SEQUENCE</scope>
    <source>
        <strain evidence="8">PSN4</strain>
    </source>
</reference>
<feature type="transmembrane region" description="Helical" evidence="7">
    <location>
        <begin position="15"/>
        <end position="36"/>
    </location>
</feature>